<dbReference type="PANTHER" id="PTHR37423">
    <property type="entry name" value="SOLUBLE LYTIC MUREIN TRANSGLYCOSYLASE-RELATED"/>
    <property type="match status" value="1"/>
</dbReference>
<keyword evidence="5" id="KW-1185">Reference proteome</keyword>
<comment type="similarity">
    <text evidence="1">Belongs to the transglycosylase Slt family.</text>
</comment>
<dbReference type="PANTHER" id="PTHR37423:SF2">
    <property type="entry name" value="MEMBRANE-BOUND LYTIC MUREIN TRANSGLYCOSYLASE C"/>
    <property type="match status" value="1"/>
</dbReference>
<dbReference type="InterPro" id="IPR011990">
    <property type="entry name" value="TPR-like_helical_dom_sf"/>
</dbReference>
<dbReference type="Proteomes" id="UP000420562">
    <property type="component" value="Unassembled WGS sequence"/>
</dbReference>
<dbReference type="InterPro" id="IPR019734">
    <property type="entry name" value="TPR_rpt"/>
</dbReference>
<evidence type="ECO:0000256" key="2">
    <source>
        <dbReference type="ARBA" id="ARBA00022729"/>
    </source>
</evidence>
<reference evidence="4 5" key="1">
    <citation type="submission" date="2019-09" db="EMBL/GenBank/DDBJ databases">
        <title>Geobacter sp. Red96, a novel strain isolated from paddy soil.</title>
        <authorList>
            <person name="Xu Z."/>
            <person name="Masuda Y."/>
            <person name="Itoh H."/>
            <person name="Senoo K."/>
        </authorList>
    </citation>
    <scope>NUCLEOTIDE SEQUENCE [LARGE SCALE GENOMIC DNA]</scope>
    <source>
        <strain evidence="4 5">Red96</strain>
    </source>
</reference>
<dbReference type="EMBL" id="VZQZ01000004">
    <property type="protein sequence ID" value="KAB0665740.1"/>
    <property type="molecule type" value="Genomic_DNA"/>
</dbReference>
<dbReference type="Gene3D" id="1.10.530.10">
    <property type="match status" value="1"/>
</dbReference>
<dbReference type="GO" id="GO:0004553">
    <property type="term" value="F:hydrolase activity, hydrolyzing O-glycosyl compounds"/>
    <property type="evidence" value="ECO:0007669"/>
    <property type="project" value="InterPro"/>
</dbReference>
<sequence length="713" mass="79155">MGTRPRPFFTKGRYILQLPYKPFLIAITGVSLFSLSVVSSRADDLLSQAAAQFREKDYNDAYALAKKSAESPQRTFLLGVTALRLGKADEALPLLAGVEQKLPLAGDYAALYQAEALLKQKRYTEAAAKAQAIARTYPGSQLTRRADKLAADSLFGAADYHRAFKAYQAFVERYAAGSDSVDALFQAARSREENGDKSGAAQNYRSIWLNNPTAPQAKQAWDRLADLEKNGVKSAPFTPEELLRRASSLYTQNEFSAALKALAAIQTDGQPEGFASRVDFRTGMVQYRLRNFKLAEKSFLRATASSLPSIRSEARFWRAKSLERQGQEQNEQAFALYRELAGEGKRQEFADDALMEAAGLRKNMGSFAEAARLYEQLAKNFPGSKFLSRSTWEAAWCHYLTGEYAVAAEAFKAQLKDNSVREKALYWLARTLENTAPADAALYYRQLLDECPAGFYATWYRDRKGIADPREPLGKRNALTELPLPAGFEKPRLLAALGMQDEARVEMAAARKKNGDRKAPFPGLARIYLEMGEYGSAIALFLQNRPIKWEKASLPLWTVGYPVAYADHIGQQAAANSLSEGLVYALVRAESGFSPTIRSGAGAIGLMQLMPATAKQTAREKGSFNPQRLVAADYNIKLGTKHLRELLKGFDGDVVYSIAAYNAGAAAVERWRKNFKGLKKDEFIESIPYQETRDYVKKVYASAATYRQLYGIK</sequence>
<dbReference type="GO" id="GO:0016020">
    <property type="term" value="C:membrane"/>
    <property type="evidence" value="ECO:0007669"/>
    <property type="project" value="InterPro"/>
</dbReference>
<dbReference type="InterPro" id="IPR008258">
    <property type="entry name" value="Transglycosylase_SLT_dom_1"/>
</dbReference>
<dbReference type="Gene3D" id="1.25.40.10">
    <property type="entry name" value="Tetratricopeptide repeat domain"/>
    <property type="match status" value="3"/>
</dbReference>
<comment type="caution">
    <text evidence="4">The sequence shown here is derived from an EMBL/GenBank/DDBJ whole genome shotgun (WGS) entry which is preliminary data.</text>
</comment>
<dbReference type="InterPro" id="IPR023346">
    <property type="entry name" value="Lysozyme-like_dom_sf"/>
</dbReference>
<dbReference type="PROSITE" id="PS00922">
    <property type="entry name" value="TRANSGLYCOSYLASE"/>
    <property type="match status" value="1"/>
</dbReference>
<evidence type="ECO:0000313" key="5">
    <source>
        <dbReference type="Proteomes" id="UP000420562"/>
    </source>
</evidence>
<dbReference type="InterPro" id="IPR008939">
    <property type="entry name" value="Lytic_TGlycosylase_superhlx_U"/>
</dbReference>
<proteinExistence type="inferred from homology"/>
<protein>
    <submittedName>
        <fullName evidence="4">Transglycosylase SLT domain-containing protein</fullName>
    </submittedName>
</protein>
<dbReference type="SUPFAM" id="SSF48435">
    <property type="entry name" value="Bacterial muramidases"/>
    <property type="match status" value="1"/>
</dbReference>
<evidence type="ECO:0000256" key="1">
    <source>
        <dbReference type="ARBA" id="ARBA00007734"/>
    </source>
</evidence>
<accession>A0A7J4ZRC5</accession>
<keyword evidence="2" id="KW-0732">Signal</keyword>
<dbReference type="SUPFAM" id="SSF53955">
    <property type="entry name" value="Lysozyme-like"/>
    <property type="match status" value="1"/>
</dbReference>
<evidence type="ECO:0000259" key="3">
    <source>
        <dbReference type="Pfam" id="PF01464"/>
    </source>
</evidence>
<dbReference type="Pfam" id="PF13432">
    <property type="entry name" value="TPR_16"/>
    <property type="match status" value="3"/>
</dbReference>
<dbReference type="AlphaFoldDB" id="A0A7J4ZRC5"/>
<dbReference type="Pfam" id="PF13174">
    <property type="entry name" value="TPR_6"/>
    <property type="match status" value="1"/>
</dbReference>
<organism evidence="4 5">
    <name type="scientific">Oryzomonas japonica</name>
    <dbReference type="NCBI Taxonomy" id="2603858"/>
    <lineage>
        <taxon>Bacteria</taxon>
        <taxon>Pseudomonadati</taxon>
        <taxon>Thermodesulfobacteriota</taxon>
        <taxon>Desulfuromonadia</taxon>
        <taxon>Geobacterales</taxon>
        <taxon>Geobacteraceae</taxon>
        <taxon>Oryzomonas</taxon>
    </lineage>
</organism>
<name>A0A7J4ZRC5_9BACT</name>
<evidence type="ECO:0000313" key="4">
    <source>
        <dbReference type="EMBL" id="KAB0665740.1"/>
    </source>
</evidence>
<feature type="domain" description="Transglycosylase SLT" evidence="3">
    <location>
        <begin position="569"/>
        <end position="683"/>
    </location>
</feature>
<dbReference type="Pfam" id="PF01464">
    <property type="entry name" value="SLT"/>
    <property type="match status" value="1"/>
</dbReference>
<dbReference type="CDD" id="cd13401">
    <property type="entry name" value="Slt70-like"/>
    <property type="match status" value="1"/>
</dbReference>
<dbReference type="GO" id="GO:0000270">
    <property type="term" value="P:peptidoglycan metabolic process"/>
    <property type="evidence" value="ECO:0007669"/>
    <property type="project" value="InterPro"/>
</dbReference>
<dbReference type="SUPFAM" id="SSF48452">
    <property type="entry name" value="TPR-like"/>
    <property type="match status" value="1"/>
</dbReference>
<dbReference type="GO" id="GO:0008933">
    <property type="term" value="F:peptidoglycan lytic transglycosylase activity"/>
    <property type="evidence" value="ECO:0007669"/>
    <property type="project" value="InterPro"/>
</dbReference>
<dbReference type="InterPro" id="IPR000189">
    <property type="entry name" value="Transglyc_AS"/>
</dbReference>
<dbReference type="GO" id="GO:0042597">
    <property type="term" value="C:periplasmic space"/>
    <property type="evidence" value="ECO:0007669"/>
    <property type="project" value="InterPro"/>
</dbReference>
<gene>
    <name evidence="4" type="ORF">F6V25_08470</name>
</gene>